<dbReference type="AlphaFoldDB" id="A0A166WUC3"/>
<proteinExistence type="predicted"/>
<accession>A0A166WUC3</accession>
<evidence type="ECO:0008006" key="4">
    <source>
        <dbReference type="Google" id="ProtNLM"/>
    </source>
</evidence>
<sequence length="232" mass="26171">MSHVLEILQQASNIATLKICSLWHRPGPNPESTILTHPNISTLEISSGTEVSNKYILDGLALPALRILSLSKQWRCATSLLSRSACNLASLDTRLHKDFDIEELVQLPLNNSLTHWQVSFVREEEWETMVECLTRRRNTPPFNNLRSLKMNVPGKPRKPIDMAPFADMVASRWRQVDADLDSESARCAPLSQVRLDVSYAISIDHVTISHLQTFAAEGLDISIRSAYREQLV</sequence>
<name>A0A166WUC3_9AGAM</name>
<keyword evidence="3" id="KW-1185">Reference proteome</keyword>
<reference evidence="2 3" key="1">
    <citation type="journal article" date="2016" name="Mol. Biol. Evol.">
        <title>Comparative Genomics of Early-Diverging Mushroom-Forming Fungi Provides Insights into the Origins of Lignocellulose Decay Capabilities.</title>
        <authorList>
            <person name="Nagy L.G."/>
            <person name="Riley R."/>
            <person name="Tritt A."/>
            <person name="Adam C."/>
            <person name="Daum C."/>
            <person name="Floudas D."/>
            <person name="Sun H."/>
            <person name="Yadav J.S."/>
            <person name="Pangilinan J."/>
            <person name="Larsson K.H."/>
            <person name="Matsuura K."/>
            <person name="Barry K."/>
            <person name="Labutti K."/>
            <person name="Kuo R."/>
            <person name="Ohm R.A."/>
            <person name="Bhattacharya S.S."/>
            <person name="Shirouzu T."/>
            <person name="Yoshinaga Y."/>
            <person name="Martin F.M."/>
            <person name="Grigoriev I.V."/>
            <person name="Hibbett D.S."/>
        </authorList>
    </citation>
    <scope>NUCLEOTIDE SEQUENCE [LARGE SCALE GENOMIC DNA]</scope>
    <source>
        <strain evidence="2 3">CBS 109695</strain>
    </source>
</reference>
<protein>
    <recommendedName>
        <fullName evidence="4">F-box domain-containing protein</fullName>
    </recommendedName>
</protein>
<evidence type="ECO:0000313" key="1">
    <source>
        <dbReference type="EMBL" id="KZP08574.1"/>
    </source>
</evidence>
<gene>
    <name evidence="2" type="ORF">FIBSPDRAFT_881565</name>
    <name evidence="1" type="ORF">FIBSPDRAFT_964651</name>
</gene>
<dbReference type="EMBL" id="KV417481">
    <property type="protein sequence ID" value="KZP34117.1"/>
    <property type="molecule type" value="Genomic_DNA"/>
</dbReference>
<organism evidence="2 3">
    <name type="scientific">Athelia psychrophila</name>
    <dbReference type="NCBI Taxonomy" id="1759441"/>
    <lineage>
        <taxon>Eukaryota</taxon>
        <taxon>Fungi</taxon>
        <taxon>Dikarya</taxon>
        <taxon>Basidiomycota</taxon>
        <taxon>Agaricomycotina</taxon>
        <taxon>Agaricomycetes</taxon>
        <taxon>Agaricomycetidae</taxon>
        <taxon>Atheliales</taxon>
        <taxon>Atheliaceae</taxon>
        <taxon>Athelia</taxon>
    </lineage>
</organism>
<dbReference type="EMBL" id="KV417718">
    <property type="protein sequence ID" value="KZP08574.1"/>
    <property type="molecule type" value="Genomic_DNA"/>
</dbReference>
<evidence type="ECO:0000313" key="3">
    <source>
        <dbReference type="Proteomes" id="UP000076532"/>
    </source>
</evidence>
<evidence type="ECO:0000313" key="2">
    <source>
        <dbReference type="EMBL" id="KZP34117.1"/>
    </source>
</evidence>
<dbReference type="Proteomes" id="UP000076532">
    <property type="component" value="Unassembled WGS sequence"/>
</dbReference>